<keyword evidence="2" id="KW-1185">Reference proteome</keyword>
<evidence type="ECO:0000313" key="2">
    <source>
        <dbReference type="Proteomes" id="UP001165064"/>
    </source>
</evidence>
<dbReference type="EMBL" id="BSXS01000632">
    <property type="protein sequence ID" value="GME73251.1"/>
    <property type="molecule type" value="Genomic_DNA"/>
</dbReference>
<organism evidence="1 2">
    <name type="scientific">Ambrosiozyma monospora</name>
    <name type="common">Yeast</name>
    <name type="synonym">Endomycopsis monosporus</name>
    <dbReference type="NCBI Taxonomy" id="43982"/>
    <lineage>
        <taxon>Eukaryota</taxon>
        <taxon>Fungi</taxon>
        <taxon>Dikarya</taxon>
        <taxon>Ascomycota</taxon>
        <taxon>Saccharomycotina</taxon>
        <taxon>Pichiomycetes</taxon>
        <taxon>Pichiales</taxon>
        <taxon>Pichiaceae</taxon>
        <taxon>Ambrosiozyma</taxon>
    </lineage>
</organism>
<accession>A0ACB5SUC8</accession>
<gene>
    <name evidence="1" type="ORF">Amon02_000132000</name>
</gene>
<sequence length="215" mass="25209">MPLQDYNPFTAYRKSYRRAYRQDKTPSSHITSNIYSCFDDDDDDDDNGDFFHFSFSNIYNEKQSHNTSNYYIGLDNSYYSGYDIMLSDIREFPEYWILLKCTLRTQGCYVTIQCFEKRQMTCLEKCEEGFVQQLLFKTLHPGFVERLKSLSAAESLALAALFALQDDFNCLISPEERKRAEELRKLMSSFGSFRIGFIVDGKGNHKNMFAAFHRM</sequence>
<protein>
    <submittedName>
        <fullName evidence="1">Unnamed protein product</fullName>
    </submittedName>
</protein>
<dbReference type="Proteomes" id="UP001165064">
    <property type="component" value="Unassembled WGS sequence"/>
</dbReference>
<comment type="caution">
    <text evidence="1">The sequence shown here is derived from an EMBL/GenBank/DDBJ whole genome shotgun (WGS) entry which is preliminary data.</text>
</comment>
<reference evidence="1" key="1">
    <citation type="submission" date="2023-04" db="EMBL/GenBank/DDBJ databases">
        <title>Ambrosiozyma monospora NBRC 10751.</title>
        <authorList>
            <person name="Ichikawa N."/>
            <person name="Sato H."/>
            <person name="Tonouchi N."/>
        </authorList>
    </citation>
    <scope>NUCLEOTIDE SEQUENCE</scope>
    <source>
        <strain evidence="1">NBRC 10751</strain>
    </source>
</reference>
<evidence type="ECO:0000313" key="1">
    <source>
        <dbReference type="EMBL" id="GME73251.1"/>
    </source>
</evidence>
<proteinExistence type="predicted"/>
<name>A0ACB5SUC8_AMBMO</name>